<dbReference type="FunFam" id="1.20.140.10:FF:000004">
    <property type="entry name" value="Acyl-CoA dehydrogenase FadE25"/>
    <property type="match status" value="1"/>
</dbReference>
<evidence type="ECO:0000256" key="4">
    <source>
        <dbReference type="ARBA" id="ARBA00022827"/>
    </source>
</evidence>
<reference evidence="11" key="1">
    <citation type="submission" date="2020-01" db="EMBL/GenBank/DDBJ databases">
        <title>Draft genome sequence of the Termite Coptotermes fromosanus.</title>
        <authorList>
            <person name="Itakura S."/>
            <person name="Yosikawa Y."/>
            <person name="Umezawa K."/>
        </authorList>
    </citation>
    <scope>NUCLEOTIDE SEQUENCE [LARGE SCALE GENOMIC DNA]</scope>
</reference>
<dbReference type="Pfam" id="PF02771">
    <property type="entry name" value="Acyl-CoA_dh_N"/>
    <property type="match status" value="1"/>
</dbReference>
<feature type="domain" description="Acyl-CoA dehydrogenase/oxidase N-terminal" evidence="9">
    <location>
        <begin position="10"/>
        <end position="85"/>
    </location>
</feature>
<dbReference type="InterPro" id="IPR006089">
    <property type="entry name" value="Acyl-CoA_DH_CS"/>
</dbReference>
<keyword evidence="3 6" id="KW-0285">Flavoprotein</keyword>
<dbReference type="GO" id="GO:0003995">
    <property type="term" value="F:acyl-CoA dehydrogenase activity"/>
    <property type="evidence" value="ECO:0007669"/>
    <property type="project" value="InterPro"/>
</dbReference>
<feature type="domain" description="Acyl-CoA oxidase/dehydrogenase middle" evidence="8">
    <location>
        <begin position="90"/>
        <end position="185"/>
    </location>
</feature>
<dbReference type="FunFam" id="2.40.110.10:FF:000001">
    <property type="entry name" value="Acyl-CoA dehydrogenase, mitochondrial"/>
    <property type="match status" value="1"/>
</dbReference>
<feature type="domain" description="Acyl-CoA dehydrogenase/oxidase C-terminal" evidence="7">
    <location>
        <begin position="212"/>
        <end position="348"/>
    </location>
</feature>
<dbReference type="Gene3D" id="1.20.140.10">
    <property type="entry name" value="Butyryl-CoA Dehydrogenase, subunit A, domain 3"/>
    <property type="match status" value="1"/>
</dbReference>
<sequence length="473" mass="50932">MFISYFFLQIKKLGQLGLMGINVSEEYGGPALDSLALSIAVEEIARGCGGTGTIVSVHNTLYANVLDQLGTKEQKDKFLVGFTDGTHVGCFGISEAGAGSDVGAMLTTAKLDGDEWVLNGTKAWVTSGYEAKAAVVFATVDKSKKHKGITAFLVSIPSPGFSLGKKEDKMGIRASSTCNLILEDVRVPREHVLGEHPSNLRAIQIPSVVTDGARIGISSQALGIAQAALDCAVDYASKRIAFGGPIIKLQSVQQRLADMALRLEAARLLTWRAAVIRDTGERSTKYSSMAKLASSEAATFVAHNCVQILGGMGYVTDMPAERHYRDARITEIYAGVTDVQKLVIAENVAKEYGISTSPVDEDPSLLQYCLLVKKWRLFPVEAPHCSCSVMVRNMEVWNTDHIQIMFGLCNCCTRACDITAWNTAAHSTALKTVFHNGCNPCPVRTTKGPVVSSKQYLVVPQTLPTHMSVAGTH</sequence>
<dbReference type="EMBL" id="BLKM01003048">
    <property type="protein sequence ID" value="GFG41006.1"/>
    <property type="molecule type" value="Genomic_DNA"/>
</dbReference>
<evidence type="ECO:0000256" key="5">
    <source>
        <dbReference type="ARBA" id="ARBA00023002"/>
    </source>
</evidence>
<organism evidence="10 11">
    <name type="scientific">Coptotermes formosanus</name>
    <name type="common">Formosan subterranean termite</name>
    <dbReference type="NCBI Taxonomy" id="36987"/>
    <lineage>
        <taxon>Eukaryota</taxon>
        <taxon>Metazoa</taxon>
        <taxon>Ecdysozoa</taxon>
        <taxon>Arthropoda</taxon>
        <taxon>Hexapoda</taxon>
        <taxon>Insecta</taxon>
        <taxon>Pterygota</taxon>
        <taxon>Neoptera</taxon>
        <taxon>Polyneoptera</taxon>
        <taxon>Dictyoptera</taxon>
        <taxon>Blattodea</taxon>
        <taxon>Blattoidea</taxon>
        <taxon>Termitoidae</taxon>
        <taxon>Rhinotermitidae</taxon>
        <taxon>Coptotermes</taxon>
    </lineage>
</organism>
<dbReference type="SUPFAM" id="SSF56645">
    <property type="entry name" value="Acyl-CoA dehydrogenase NM domain-like"/>
    <property type="match status" value="1"/>
</dbReference>
<evidence type="ECO:0000256" key="6">
    <source>
        <dbReference type="RuleBase" id="RU362125"/>
    </source>
</evidence>
<dbReference type="Proteomes" id="UP000502823">
    <property type="component" value="Unassembled WGS sequence"/>
</dbReference>
<gene>
    <name evidence="10" type="ORF">Cfor_12602</name>
</gene>
<dbReference type="GO" id="GO:0050660">
    <property type="term" value="F:flavin adenine dinucleotide binding"/>
    <property type="evidence" value="ECO:0007669"/>
    <property type="project" value="InterPro"/>
</dbReference>
<dbReference type="InterPro" id="IPR009075">
    <property type="entry name" value="AcylCo_DH/oxidase_C"/>
</dbReference>
<dbReference type="Gene3D" id="1.10.540.10">
    <property type="entry name" value="Acyl-CoA dehydrogenase/oxidase, N-terminal domain"/>
    <property type="match status" value="1"/>
</dbReference>
<evidence type="ECO:0000259" key="8">
    <source>
        <dbReference type="Pfam" id="PF02770"/>
    </source>
</evidence>
<dbReference type="GO" id="GO:0005739">
    <property type="term" value="C:mitochondrion"/>
    <property type="evidence" value="ECO:0007669"/>
    <property type="project" value="TreeGrafter"/>
</dbReference>
<dbReference type="PANTHER" id="PTHR43884:SF26">
    <property type="entry name" value="MEDIUM-CHAIN SPECIFIC ACYL-COA DEHYDROGENASE, MITOCHONDRIAL-LIKE PROTEIN-RELATED"/>
    <property type="match status" value="1"/>
</dbReference>
<keyword evidence="4 6" id="KW-0274">FAD</keyword>
<comment type="cofactor">
    <cofactor evidence="1 6">
        <name>FAD</name>
        <dbReference type="ChEBI" id="CHEBI:57692"/>
    </cofactor>
</comment>
<dbReference type="Pfam" id="PF02770">
    <property type="entry name" value="Acyl-CoA_dh_M"/>
    <property type="match status" value="1"/>
</dbReference>
<accession>A0A6L2Q8N7</accession>
<keyword evidence="5 6" id="KW-0560">Oxidoreductase</keyword>
<dbReference type="InParanoid" id="A0A6L2Q8N7"/>
<evidence type="ECO:0000259" key="9">
    <source>
        <dbReference type="Pfam" id="PF02771"/>
    </source>
</evidence>
<dbReference type="PROSITE" id="PS00073">
    <property type="entry name" value="ACYL_COA_DH_2"/>
    <property type="match status" value="1"/>
</dbReference>
<protein>
    <submittedName>
        <fullName evidence="10">Uncharacterized protein</fullName>
    </submittedName>
</protein>
<evidence type="ECO:0000256" key="1">
    <source>
        <dbReference type="ARBA" id="ARBA00001974"/>
    </source>
</evidence>
<dbReference type="PROSITE" id="PS00072">
    <property type="entry name" value="ACYL_COA_DH_1"/>
    <property type="match status" value="1"/>
</dbReference>
<dbReference type="InterPro" id="IPR009100">
    <property type="entry name" value="AcylCoA_DH/oxidase_NM_dom_sf"/>
</dbReference>
<dbReference type="PANTHER" id="PTHR43884">
    <property type="entry name" value="ACYL-COA DEHYDROGENASE"/>
    <property type="match status" value="1"/>
</dbReference>
<dbReference type="InterPro" id="IPR037069">
    <property type="entry name" value="AcylCoA_DH/ox_N_sf"/>
</dbReference>
<comment type="caution">
    <text evidence="10">The sequence shown here is derived from an EMBL/GenBank/DDBJ whole genome shotgun (WGS) entry which is preliminary data.</text>
</comment>
<keyword evidence="11" id="KW-1185">Reference proteome</keyword>
<dbReference type="OrthoDB" id="10254877at2759"/>
<comment type="similarity">
    <text evidence="2 6">Belongs to the acyl-CoA dehydrogenase family.</text>
</comment>
<dbReference type="SUPFAM" id="SSF47203">
    <property type="entry name" value="Acyl-CoA dehydrogenase C-terminal domain-like"/>
    <property type="match status" value="1"/>
</dbReference>
<dbReference type="InterPro" id="IPR046373">
    <property type="entry name" value="Acyl-CoA_Oxase/DH_mid-dom_sf"/>
</dbReference>
<proteinExistence type="inferred from homology"/>
<evidence type="ECO:0000313" key="11">
    <source>
        <dbReference type="Proteomes" id="UP000502823"/>
    </source>
</evidence>
<dbReference type="Gene3D" id="2.40.110.10">
    <property type="entry name" value="Butyryl-CoA Dehydrogenase, subunit A, domain 2"/>
    <property type="match status" value="1"/>
</dbReference>
<dbReference type="AlphaFoldDB" id="A0A6L2Q8N7"/>
<dbReference type="InterPro" id="IPR006091">
    <property type="entry name" value="Acyl-CoA_Oxase/DH_mid-dom"/>
</dbReference>
<dbReference type="Pfam" id="PF00441">
    <property type="entry name" value="Acyl-CoA_dh_1"/>
    <property type="match status" value="1"/>
</dbReference>
<evidence type="ECO:0000256" key="3">
    <source>
        <dbReference type="ARBA" id="ARBA00022630"/>
    </source>
</evidence>
<name>A0A6L2Q8N7_COPFO</name>
<dbReference type="GO" id="GO:0033539">
    <property type="term" value="P:fatty acid beta-oxidation using acyl-CoA dehydrogenase"/>
    <property type="evidence" value="ECO:0007669"/>
    <property type="project" value="TreeGrafter"/>
</dbReference>
<evidence type="ECO:0000313" key="10">
    <source>
        <dbReference type="EMBL" id="GFG41006.1"/>
    </source>
</evidence>
<evidence type="ECO:0000259" key="7">
    <source>
        <dbReference type="Pfam" id="PF00441"/>
    </source>
</evidence>
<dbReference type="InterPro" id="IPR036250">
    <property type="entry name" value="AcylCo_DH-like_C"/>
</dbReference>
<dbReference type="InterPro" id="IPR013786">
    <property type="entry name" value="AcylCoA_DH/ox_N"/>
</dbReference>
<evidence type="ECO:0000256" key="2">
    <source>
        <dbReference type="ARBA" id="ARBA00009347"/>
    </source>
</evidence>
<dbReference type="GO" id="GO:0046359">
    <property type="term" value="P:butyrate catabolic process"/>
    <property type="evidence" value="ECO:0007669"/>
    <property type="project" value="TreeGrafter"/>
</dbReference>